<dbReference type="EMBL" id="MTYJ01000023">
    <property type="protein sequence ID" value="OQV21485.1"/>
    <property type="molecule type" value="Genomic_DNA"/>
</dbReference>
<evidence type="ECO:0000313" key="4">
    <source>
        <dbReference type="Proteomes" id="UP000192578"/>
    </source>
</evidence>
<evidence type="ECO:0000256" key="2">
    <source>
        <dbReference type="SAM" id="Phobius"/>
    </source>
</evidence>
<sequence length="219" mass="23498">MAYQSEPGKDVHYEKETIVRSAAGKGEQKDGVAFTAFTSTNVNSPHRTRTPTSSDNHNSYQSSNSNGGYHASWYSDGDVGGGAPSLGEYLRGFSKVVKRCMREYKEVSYDVVQSLAVLFMQHPAVGILFLVTGLFVAVPVGIYAGFAVVSFISIVVTALFVEGVLLGTGLIGLCFIVPLAFVLGVGFAVFSCASWIAVSTSYSFIRGRYLVNTTTVKTD</sequence>
<feature type="compositionally biased region" description="Low complexity" evidence="1">
    <location>
        <begin position="53"/>
        <end position="64"/>
    </location>
</feature>
<proteinExistence type="predicted"/>
<evidence type="ECO:0000256" key="1">
    <source>
        <dbReference type="SAM" id="MobiDB-lite"/>
    </source>
</evidence>
<feature type="transmembrane region" description="Helical" evidence="2">
    <location>
        <begin position="142"/>
        <end position="161"/>
    </location>
</feature>
<reference evidence="4" key="1">
    <citation type="submission" date="2017-01" db="EMBL/GenBank/DDBJ databases">
        <title>Comparative genomics of anhydrobiosis in the tardigrade Hypsibius dujardini.</title>
        <authorList>
            <person name="Yoshida Y."/>
            <person name="Koutsovoulos G."/>
            <person name="Laetsch D."/>
            <person name="Stevens L."/>
            <person name="Kumar S."/>
            <person name="Horikawa D."/>
            <person name="Ishino K."/>
            <person name="Komine S."/>
            <person name="Tomita M."/>
            <person name="Blaxter M."/>
            <person name="Arakawa K."/>
        </authorList>
    </citation>
    <scope>NUCLEOTIDE SEQUENCE [LARGE SCALE GENOMIC DNA]</scope>
    <source>
        <strain evidence="4">Z151</strain>
    </source>
</reference>
<keyword evidence="2" id="KW-0472">Membrane</keyword>
<evidence type="ECO:0008006" key="5">
    <source>
        <dbReference type="Google" id="ProtNLM"/>
    </source>
</evidence>
<feature type="compositionally biased region" description="Polar residues" evidence="1">
    <location>
        <begin position="36"/>
        <end position="45"/>
    </location>
</feature>
<dbReference type="Pfam" id="PF16015">
    <property type="entry name" value="Promethin"/>
    <property type="match status" value="1"/>
</dbReference>
<dbReference type="Proteomes" id="UP000192578">
    <property type="component" value="Unassembled WGS sequence"/>
</dbReference>
<keyword evidence="2" id="KW-1133">Transmembrane helix</keyword>
<feature type="region of interest" description="Disordered" evidence="1">
    <location>
        <begin position="36"/>
        <end position="64"/>
    </location>
</feature>
<keyword evidence="2" id="KW-0812">Transmembrane</keyword>
<evidence type="ECO:0000313" key="3">
    <source>
        <dbReference type="EMBL" id="OQV21485.1"/>
    </source>
</evidence>
<accession>A0A1W0X1X3</accession>
<name>A0A1W0X1X3_HYPEX</name>
<dbReference type="OrthoDB" id="10553054at2759"/>
<dbReference type="AlphaFoldDB" id="A0A1W0X1X3"/>
<organism evidence="3 4">
    <name type="scientific">Hypsibius exemplaris</name>
    <name type="common">Freshwater tardigrade</name>
    <dbReference type="NCBI Taxonomy" id="2072580"/>
    <lineage>
        <taxon>Eukaryota</taxon>
        <taxon>Metazoa</taxon>
        <taxon>Ecdysozoa</taxon>
        <taxon>Tardigrada</taxon>
        <taxon>Eutardigrada</taxon>
        <taxon>Parachela</taxon>
        <taxon>Hypsibioidea</taxon>
        <taxon>Hypsibiidae</taxon>
        <taxon>Hypsibius</taxon>
    </lineage>
</organism>
<feature type="transmembrane region" description="Helical" evidence="2">
    <location>
        <begin position="173"/>
        <end position="198"/>
    </location>
</feature>
<feature type="transmembrane region" description="Helical" evidence="2">
    <location>
        <begin position="111"/>
        <end position="136"/>
    </location>
</feature>
<comment type="caution">
    <text evidence="3">The sequence shown here is derived from an EMBL/GenBank/DDBJ whole genome shotgun (WGS) entry which is preliminary data.</text>
</comment>
<gene>
    <name evidence="3" type="ORF">BV898_04689</name>
</gene>
<keyword evidence="4" id="KW-1185">Reference proteome</keyword>
<protein>
    <recommendedName>
        <fullName evidence="5">Promethin</fullName>
    </recommendedName>
</protein>